<dbReference type="OrthoDB" id="982642at2"/>
<name>A0A161SB60_9NEIS</name>
<organism evidence="1 2">
    <name type="scientific">Crenobacter luteus</name>
    <dbReference type="NCBI Taxonomy" id="1452487"/>
    <lineage>
        <taxon>Bacteria</taxon>
        <taxon>Pseudomonadati</taxon>
        <taxon>Pseudomonadota</taxon>
        <taxon>Betaproteobacteria</taxon>
        <taxon>Neisseriales</taxon>
        <taxon>Neisseriaceae</taxon>
        <taxon>Crenobacter</taxon>
    </lineage>
</organism>
<accession>A0A161SB60</accession>
<gene>
    <name evidence="1" type="ORF">AVW16_03260</name>
</gene>
<dbReference type="GO" id="GO:0006355">
    <property type="term" value="P:regulation of DNA-templated transcription"/>
    <property type="evidence" value="ECO:0007669"/>
    <property type="project" value="InterPro"/>
</dbReference>
<dbReference type="RefSeq" id="WP_066614657.1">
    <property type="nucleotide sequence ID" value="NZ_LQQU01000059.1"/>
</dbReference>
<dbReference type="EMBL" id="LQQU01000059">
    <property type="protein sequence ID" value="KZE25333.1"/>
    <property type="molecule type" value="Genomic_DNA"/>
</dbReference>
<evidence type="ECO:0000313" key="2">
    <source>
        <dbReference type="Proteomes" id="UP000076625"/>
    </source>
</evidence>
<dbReference type="Proteomes" id="UP000076625">
    <property type="component" value="Unassembled WGS sequence"/>
</dbReference>
<reference evidence="2" key="1">
    <citation type="submission" date="2016-01" db="EMBL/GenBank/DDBJ databases">
        <title>Draft genome of Chromobacterium sp. F49.</title>
        <authorList>
            <person name="Hong K.W."/>
        </authorList>
    </citation>
    <scope>NUCLEOTIDE SEQUENCE [LARGE SCALE GENOMIC DNA]</scope>
    <source>
        <strain evidence="2">CN10</strain>
    </source>
</reference>
<protein>
    <submittedName>
        <fullName evidence="1">Pyocin activator protein PrtN</fullName>
    </submittedName>
</protein>
<dbReference type="InterPro" id="IPR020518">
    <property type="entry name" value="Tscrpt_reg_PrtN"/>
</dbReference>
<keyword evidence="2" id="KW-1185">Reference proteome</keyword>
<proteinExistence type="predicted"/>
<evidence type="ECO:0000313" key="1">
    <source>
        <dbReference type="EMBL" id="KZE25333.1"/>
    </source>
</evidence>
<dbReference type="Pfam" id="PF11112">
    <property type="entry name" value="PyocinActivator"/>
    <property type="match status" value="1"/>
</dbReference>
<dbReference type="AlphaFoldDB" id="A0A161SB60"/>
<dbReference type="STRING" id="1452487.AVW16_03260"/>
<comment type="caution">
    <text evidence="1">The sequence shown here is derived from an EMBL/GenBank/DDBJ whole genome shotgun (WGS) entry which is preliminary data.</text>
</comment>
<sequence>MKTIFMLLAQYESPVVKLSDICSFFGLSENTANERASLNRLPIPTFRLEKSQKAPRMVHLQDLADFIDRQRKEATKQWERSQI</sequence>